<feature type="chain" id="PRO_5011693110" description="Outer membrane protein beta-barrel domain-containing protein" evidence="1">
    <location>
        <begin position="22"/>
        <end position="339"/>
    </location>
</feature>
<keyword evidence="1" id="KW-0732">Signal</keyword>
<keyword evidence="3" id="KW-1185">Reference proteome</keyword>
<proteinExistence type="predicted"/>
<sequence length="339" mass="38710">MKKSILIFSGIFLLSSTVILAQEDDIFGITTKAKNPKSESAVGNIFRNVLEQFALELSTGGAYHQFGTSFYSERPDSYFLSQFQNFDEPLDISEENPLEMNSQDWTFPVFNAGLRINVFNIITVGGGYGQEWGNLSPMRGQNWEIPFEGSTYQVSKLYGTVGLILWDARKRAKYLQWRYRNYASANLYMQSELRQRVRQVYPWRVIAEAEFGQLTLKNAIDPSLVADGTPYTPRLAVADEPYYGIGLRLERDFSEYTKFFVKGGVEFRGFSYASSDYSEFQDIEQQVYAMQVGFSLRIPGTKRCKIGGCGVVMKHSHNGIEYRGSGIFNLQNRKIGQWY</sequence>
<gene>
    <name evidence="2" type="ORF">SAMN04487988_11745</name>
</gene>
<dbReference type="Proteomes" id="UP000199642">
    <property type="component" value="Unassembled WGS sequence"/>
</dbReference>
<protein>
    <recommendedName>
        <fullName evidence="4">Outer membrane protein beta-barrel domain-containing protein</fullName>
    </recommendedName>
</protein>
<dbReference type="AlphaFoldDB" id="A0A1I2XEF0"/>
<feature type="signal peptide" evidence="1">
    <location>
        <begin position="1"/>
        <end position="21"/>
    </location>
</feature>
<name>A0A1I2XEF0_9BACT</name>
<organism evidence="2 3">
    <name type="scientific">Algoriphagus hitonicola</name>
    <dbReference type="NCBI Taxonomy" id="435880"/>
    <lineage>
        <taxon>Bacteria</taxon>
        <taxon>Pseudomonadati</taxon>
        <taxon>Bacteroidota</taxon>
        <taxon>Cytophagia</taxon>
        <taxon>Cytophagales</taxon>
        <taxon>Cyclobacteriaceae</taxon>
        <taxon>Algoriphagus</taxon>
    </lineage>
</organism>
<evidence type="ECO:0000313" key="2">
    <source>
        <dbReference type="EMBL" id="SFH10421.1"/>
    </source>
</evidence>
<dbReference type="RefSeq" id="WP_092794137.1">
    <property type="nucleotide sequence ID" value="NZ_FOPC01000017.1"/>
</dbReference>
<accession>A0A1I2XEF0</accession>
<evidence type="ECO:0000256" key="1">
    <source>
        <dbReference type="SAM" id="SignalP"/>
    </source>
</evidence>
<dbReference type="EMBL" id="FOPC01000017">
    <property type="protein sequence ID" value="SFH10421.1"/>
    <property type="molecule type" value="Genomic_DNA"/>
</dbReference>
<reference evidence="3" key="1">
    <citation type="submission" date="2016-10" db="EMBL/GenBank/DDBJ databases">
        <authorList>
            <person name="Varghese N."/>
            <person name="Submissions S."/>
        </authorList>
    </citation>
    <scope>NUCLEOTIDE SEQUENCE [LARGE SCALE GENOMIC DNA]</scope>
    <source>
        <strain evidence="3">DSM 19315</strain>
    </source>
</reference>
<dbReference type="OrthoDB" id="976234at2"/>
<evidence type="ECO:0000313" key="3">
    <source>
        <dbReference type="Proteomes" id="UP000199642"/>
    </source>
</evidence>
<evidence type="ECO:0008006" key="4">
    <source>
        <dbReference type="Google" id="ProtNLM"/>
    </source>
</evidence>
<dbReference type="STRING" id="435880.SAMN04487988_11745"/>